<keyword evidence="4" id="KW-0645">Protease</keyword>
<feature type="transmembrane region" description="Helical" evidence="2">
    <location>
        <begin position="27"/>
        <end position="44"/>
    </location>
</feature>
<reference evidence="4 5" key="1">
    <citation type="submission" date="2018-09" db="EMBL/GenBank/DDBJ databases">
        <authorList>
            <person name="Wang F."/>
        </authorList>
    </citation>
    <scope>NUCLEOTIDE SEQUENCE [LARGE SCALE GENOMIC DNA]</scope>
    <source>
        <strain evidence="4 5">PLHSC7-2</strain>
    </source>
</reference>
<reference evidence="4 5" key="2">
    <citation type="submission" date="2019-01" db="EMBL/GenBank/DDBJ databases">
        <title>Motilimonas pumilus sp. nov., isolated from the gut of sea cucumber (Apostichopus japonicus).</title>
        <authorList>
            <person name="Wang F.-Q."/>
            <person name="Ren L.-H."/>
            <person name="Lin Y.-W."/>
            <person name="Sun G.-H."/>
            <person name="Du Z.-J."/>
            <person name="Zhao J.-X."/>
            <person name="Liu X.-J."/>
            <person name="Liu L.-J."/>
        </authorList>
    </citation>
    <scope>NUCLEOTIDE SEQUENCE [LARGE SCALE GENOMIC DNA]</scope>
    <source>
        <strain evidence="4 5">PLHSC7-2</strain>
    </source>
</reference>
<dbReference type="SUPFAM" id="SSF50630">
    <property type="entry name" value="Acid proteases"/>
    <property type="match status" value="1"/>
</dbReference>
<keyword evidence="5" id="KW-1185">Reference proteome</keyword>
<keyword evidence="2" id="KW-0812">Transmembrane</keyword>
<keyword evidence="2" id="KW-1133">Transmembrane helix</keyword>
<dbReference type="CDD" id="cd05483">
    <property type="entry name" value="retropepsin_like_bacteria"/>
    <property type="match status" value="1"/>
</dbReference>
<dbReference type="RefSeq" id="WP_119909698.1">
    <property type="nucleotide sequence ID" value="NZ_QZCH01000003.1"/>
</dbReference>
<evidence type="ECO:0000313" key="4">
    <source>
        <dbReference type="EMBL" id="RJG50052.1"/>
    </source>
</evidence>
<dbReference type="GO" id="GO:0006508">
    <property type="term" value="P:proteolysis"/>
    <property type="evidence" value="ECO:0007669"/>
    <property type="project" value="UniProtKB-KW"/>
</dbReference>
<dbReference type="Proteomes" id="UP000283255">
    <property type="component" value="Unassembled WGS sequence"/>
</dbReference>
<keyword evidence="2" id="KW-0472">Membrane</keyword>
<evidence type="ECO:0000259" key="3">
    <source>
        <dbReference type="PROSITE" id="PS50175"/>
    </source>
</evidence>
<accession>A0A418YI62</accession>
<sequence>MSEPSSKETPPKPSTAATQKPQKVGKWMWLFMWLIAAALLYQYFDDKLAKQYNPNQNVSTAADGQTIILLQNRQGHYVANGFINGVEVTYLLDTGATSTVVPEKLAQRIGLKPGYASRVNTANGTINVYSTEINSLSIGSITLYDLRAQINPYMTDDTVLLGMNVLRQLKLVQQGKQLTLSL</sequence>
<comment type="caution">
    <text evidence="4">The sequence shown here is derived from an EMBL/GenBank/DDBJ whole genome shotgun (WGS) entry which is preliminary data.</text>
</comment>
<gene>
    <name evidence="4" type="ORF">D1Z90_05265</name>
</gene>
<evidence type="ECO:0000256" key="2">
    <source>
        <dbReference type="SAM" id="Phobius"/>
    </source>
</evidence>
<organism evidence="4 5">
    <name type="scientific">Motilimonas pumila</name>
    <dbReference type="NCBI Taxonomy" id="2303987"/>
    <lineage>
        <taxon>Bacteria</taxon>
        <taxon>Pseudomonadati</taxon>
        <taxon>Pseudomonadota</taxon>
        <taxon>Gammaproteobacteria</taxon>
        <taxon>Alteromonadales</taxon>
        <taxon>Alteromonadales genera incertae sedis</taxon>
        <taxon>Motilimonas</taxon>
    </lineage>
</organism>
<dbReference type="NCBIfam" id="TIGR02281">
    <property type="entry name" value="clan_AA_DTGA"/>
    <property type="match status" value="1"/>
</dbReference>
<dbReference type="InterPro" id="IPR011969">
    <property type="entry name" value="Clan_AA_Asp_peptidase_C"/>
</dbReference>
<dbReference type="InterPro" id="IPR021109">
    <property type="entry name" value="Peptidase_aspartic_dom_sf"/>
</dbReference>
<dbReference type="PROSITE" id="PS50175">
    <property type="entry name" value="ASP_PROT_RETROV"/>
    <property type="match status" value="1"/>
</dbReference>
<dbReference type="OrthoDB" id="185963at2"/>
<dbReference type="EMBL" id="QZCH01000003">
    <property type="protein sequence ID" value="RJG50052.1"/>
    <property type="molecule type" value="Genomic_DNA"/>
</dbReference>
<dbReference type="InterPro" id="IPR001995">
    <property type="entry name" value="Peptidase_A2_cat"/>
</dbReference>
<dbReference type="AlphaFoldDB" id="A0A418YI62"/>
<name>A0A418YI62_9GAMM</name>
<dbReference type="Gene3D" id="2.40.70.10">
    <property type="entry name" value="Acid Proteases"/>
    <property type="match status" value="1"/>
</dbReference>
<keyword evidence="1 4" id="KW-0378">Hydrolase</keyword>
<dbReference type="EC" id="3.4.23.-" evidence="4"/>
<feature type="domain" description="Peptidase A2" evidence="3">
    <location>
        <begin position="88"/>
        <end position="103"/>
    </location>
</feature>
<protein>
    <submittedName>
        <fullName evidence="4">TIGR02281 family clan AA aspartic protease</fullName>
        <ecNumber evidence="4">3.4.23.-</ecNumber>
    </submittedName>
</protein>
<dbReference type="Pfam" id="PF13975">
    <property type="entry name" value="gag-asp_proteas"/>
    <property type="match status" value="1"/>
</dbReference>
<proteinExistence type="predicted"/>
<evidence type="ECO:0000313" key="5">
    <source>
        <dbReference type="Proteomes" id="UP000283255"/>
    </source>
</evidence>
<dbReference type="InterPro" id="IPR034122">
    <property type="entry name" value="Retropepsin-like_bacterial"/>
</dbReference>
<evidence type="ECO:0000256" key="1">
    <source>
        <dbReference type="ARBA" id="ARBA00022801"/>
    </source>
</evidence>
<dbReference type="GO" id="GO:0004190">
    <property type="term" value="F:aspartic-type endopeptidase activity"/>
    <property type="evidence" value="ECO:0007669"/>
    <property type="project" value="InterPro"/>
</dbReference>